<dbReference type="OrthoDB" id="411021at2759"/>
<keyword evidence="2" id="KW-1185">Reference proteome</keyword>
<organism evidence="1 2">
    <name type="scientific">Nitzschia inconspicua</name>
    <dbReference type="NCBI Taxonomy" id="303405"/>
    <lineage>
        <taxon>Eukaryota</taxon>
        <taxon>Sar</taxon>
        <taxon>Stramenopiles</taxon>
        <taxon>Ochrophyta</taxon>
        <taxon>Bacillariophyta</taxon>
        <taxon>Bacillariophyceae</taxon>
        <taxon>Bacillariophycidae</taxon>
        <taxon>Bacillariales</taxon>
        <taxon>Bacillariaceae</taxon>
        <taxon>Nitzschia</taxon>
    </lineage>
</organism>
<proteinExistence type="predicted"/>
<dbReference type="AlphaFoldDB" id="A0A9K3LCZ1"/>
<protein>
    <submittedName>
        <fullName evidence="1">Uncharacterized protein</fullName>
    </submittedName>
</protein>
<name>A0A9K3LCZ1_9STRA</name>
<dbReference type="Proteomes" id="UP000693970">
    <property type="component" value="Unassembled WGS sequence"/>
</dbReference>
<evidence type="ECO:0000313" key="1">
    <source>
        <dbReference type="EMBL" id="KAG7359253.1"/>
    </source>
</evidence>
<dbReference type="EMBL" id="JAGRRH010000014">
    <property type="protein sequence ID" value="KAG7359253.1"/>
    <property type="molecule type" value="Genomic_DNA"/>
</dbReference>
<evidence type="ECO:0000313" key="2">
    <source>
        <dbReference type="Proteomes" id="UP000693970"/>
    </source>
</evidence>
<accession>A0A9K3LCZ1</accession>
<sequence length="330" mass="36821">MEMHQDPSDWSQPESNATRLSLIQSSNLFMELCSPTSLGDCEFKLAFVLENDVPCFGIECEMSNVRAVQINVIFIEYIRQACVKLACFNDAKTLVKQTEGTQMCAAEVPHHGVNNNGGFPGELSDCESIPTFAPAGDGSCICDVLVSEDQDFFGSTLPSKSEIRDRLHIGAMEPLGEPMIEGDISVYQTNSDGSFSMSIIFAFVDDFGVPRLLKNIRSTVTVEGTGFKFRNPPHFNSLSVGEVRDSHHETEAVLDHYFYHPNTAPFLAFSGKKYVQWRSRVARNRHRQRSGLLYAEPVEDEDPLVLKRRDLSLRGVSFTGTAWFRNSQAS</sequence>
<comment type="caution">
    <text evidence="1">The sequence shown here is derived from an EMBL/GenBank/DDBJ whole genome shotgun (WGS) entry which is preliminary data.</text>
</comment>
<gene>
    <name evidence="1" type="ORF">IV203_015842</name>
</gene>
<reference evidence="1" key="2">
    <citation type="submission" date="2021-04" db="EMBL/GenBank/DDBJ databases">
        <authorList>
            <person name="Podell S."/>
        </authorList>
    </citation>
    <scope>NUCLEOTIDE SEQUENCE</scope>
    <source>
        <strain evidence="1">Hildebrandi</strain>
    </source>
</reference>
<reference evidence="1" key="1">
    <citation type="journal article" date="2021" name="Sci. Rep.">
        <title>Diploid genomic architecture of Nitzschia inconspicua, an elite biomass production diatom.</title>
        <authorList>
            <person name="Oliver A."/>
            <person name="Podell S."/>
            <person name="Pinowska A."/>
            <person name="Traller J.C."/>
            <person name="Smith S.R."/>
            <person name="McClure R."/>
            <person name="Beliaev A."/>
            <person name="Bohutskyi P."/>
            <person name="Hill E.A."/>
            <person name="Rabines A."/>
            <person name="Zheng H."/>
            <person name="Allen L.Z."/>
            <person name="Kuo A."/>
            <person name="Grigoriev I.V."/>
            <person name="Allen A.E."/>
            <person name="Hazlebeck D."/>
            <person name="Allen E.E."/>
        </authorList>
    </citation>
    <scope>NUCLEOTIDE SEQUENCE</scope>
    <source>
        <strain evidence="1">Hildebrandi</strain>
    </source>
</reference>